<dbReference type="InterPro" id="IPR011993">
    <property type="entry name" value="PH-like_dom_sf"/>
</dbReference>
<dbReference type="Proteomes" id="UP000749646">
    <property type="component" value="Unassembled WGS sequence"/>
</dbReference>
<evidence type="ECO:0000259" key="6">
    <source>
        <dbReference type="PROSITE" id="PS50003"/>
    </source>
</evidence>
<dbReference type="InterPro" id="IPR004148">
    <property type="entry name" value="BAR_dom"/>
</dbReference>
<dbReference type="InterPro" id="IPR001164">
    <property type="entry name" value="ArfGAP_dom"/>
</dbReference>
<dbReference type="InterPro" id="IPR045258">
    <property type="entry name" value="ACAP1/2/3-like"/>
</dbReference>
<dbReference type="CDD" id="cd08204">
    <property type="entry name" value="ArfGap"/>
    <property type="match status" value="1"/>
</dbReference>
<dbReference type="PANTHER" id="PTHR23180:SF160">
    <property type="entry name" value="ADP-RIBOSYLATION FACTOR GTPASE-ACTIVATING PROTEIN EFFECTOR PROTEIN 1"/>
    <property type="match status" value="1"/>
</dbReference>
<dbReference type="Gene3D" id="2.30.29.30">
    <property type="entry name" value="Pleckstrin-homology domain (PH domain)/Phosphotyrosine-binding domain (PTB)"/>
    <property type="match status" value="1"/>
</dbReference>
<feature type="compositionally biased region" description="Acidic residues" evidence="5">
    <location>
        <begin position="231"/>
        <end position="241"/>
    </location>
</feature>
<gene>
    <name evidence="8" type="ORF">BGZ65_007406</name>
</gene>
<feature type="domain" description="PH" evidence="6">
    <location>
        <begin position="717"/>
        <end position="824"/>
    </location>
</feature>
<feature type="region of interest" description="Disordered" evidence="5">
    <location>
        <begin position="675"/>
        <end position="699"/>
    </location>
</feature>
<dbReference type="InterPro" id="IPR037278">
    <property type="entry name" value="ARFGAP/RecO"/>
</dbReference>
<dbReference type="GO" id="GO:0005096">
    <property type="term" value="F:GTPase activator activity"/>
    <property type="evidence" value="ECO:0007669"/>
    <property type="project" value="InterPro"/>
</dbReference>
<feature type="compositionally biased region" description="Polar residues" evidence="5">
    <location>
        <begin position="630"/>
        <end position="640"/>
    </location>
</feature>
<feature type="compositionally biased region" description="Polar residues" evidence="5">
    <location>
        <begin position="370"/>
        <end position="384"/>
    </location>
</feature>
<feature type="region of interest" description="Disordered" evidence="5">
    <location>
        <begin position="61"/>
        <end position="85"/>
    </location>
</feature>
<keyword evidence="2 4" id="KW-0863">Zinc-finger</keyword>
<dbReference type="SUPFAM" id="SSF103657">
    <property type="entry name" value="BAR/IMD domain-like"/>
    <property type="match status" value="1"/>
</dbReference>
<evidence type="ECO:0000313" key="8">
    <source>
        <dbReference type="EMBL" id="KAF9962878.1"/>
    </source>
</evidence>
<accession>A0A9P6J4Y9</accession>
<feature type="compositionally biased region" description="Polar residues" evidence="5">
    <location>
        <begin position="125"/>
        <end position="134"/>
    </location>
</feature>
<feature type="compositionally biased region" description="Basic and acidic residues" evidence="5">
    <location>
        <begin position="154"/>
        <end position="168"/>
    </location>
</feature>
<dbReference type="GO" id="GO:0005737">
    <property type="term" value="C:cytoplasm"/>
    <property type="evidence" value="ECO:0007669"/>
    <property type="project" value="InterPro"/>
</dbReference>
<dbReference type="InterPro" id="IPR038508">
    <property type="entry name" value="ArfGAP_dom_sf"/>
</dbReference>
<evidence type="ECO:0000256" key="3">
    <source>
        <dbReference type="ARBA" id="ARBA00022833"/>
    </source>
</evidence>
<dbReference type="InterPro" id="IPR001849">
    <property type="entry name" value="PH_domain"/>
</dbReference>
<evidence type="ECO:0000256" key="1">
    <source>
        <dbReference type="ARBA" id="ARBA00022723"/>
    </source>
</evidence>
<evidence type="ECO:0000256" key="5">
    <source>
        <dbReference type="SAM" id="MobiDB-lite"/>
    </source>
</evidence>
<name>A0A9P6J4Y9_9FUNG</name>
<evidence type="ECO:0000259" key="7">
    <source>
        <dbReference type="PROSITE" id="PS50115"/>
    </source>
</evidence>
<dbReference type="SMART" id="SM00105">
    <property type="entry name" value="ArfGap"/>
    <property type="match status" value="1"/>
</dbReference>
<dbReference type="InterPro" id="IPR027267">
    <property type="entry name" value="AH/BAR_dom_sf"/>
</dbReference>
<dbReference type="Pfam" id="PF16746">
    <property type="entry name" value="BAR_3"/>
    <property type="match status" value="1"/>
</dbReference>
<evidence type="ECO:0000313" key="9">
    <source>
        <dbReference type="Proteomes" id="UP000749646"/>
    </source>
</evidence>
<dbReference type="SUPFAM" id="SSF57863">
    <property type="entry name" value="ArfGap/RecO-like zinc finger"/>
    <property type="match status" value="1"/>
</dbReference>
<keyword evidence="3" id="KW-0862">Zinc</keyword>
<comment type="caution">
    <text evidence="8">The sequence shown here is derived from an EMBL/GenBank/DDBJ whole genome shotgun (WGS) entry which is preliminary data.</text>
</comment>
<feature type="compositionally biased region" description="Low complexity" evidence="5">
    <location>
        <begin position="688"/>
        <end position="699"/>
    </location>
</feature>
<reference evidence="8" key="1">
    <citation type="journal article" date="2020" name="Fungal Divers.">
        <title>Resolving the Mortierellaceae phylogeny through synthesis of multi-gene phylogenetics and phylogenomics.</title>
        <authorList>
            <person name="Vandepol N."/>
            <person name="Liber J."/>
            <person name="Desiro A."/>
            <person name="Na H."/>
            <person name="Kennedy M."/>
            <person name="Barry K."/>
            <person name="Grigoriev I.V."/>
            <person name="Miller A.N."/>
            <person name="O'Donnell K."/>
            <person name="Stajich J.E."/>
            <person name="Bonito G."/>
        </authorList>
    </citation>
    <scope>NUCLEOTIDE SEQUENCE</scope>
    <source>
        <strain evidence="8">MES-2147</strain>
    </source>
</reference>
<dbReference type="SUPFAM" id="SSF50729">
    <property type="entry name" value="PH domain-like"/>
    <property type="match status" value="1"/>
</dbReference>
<dbReference type="PRINTS" id="PR00405">
    <property type="entry name" value="REVINTRACTNG"/>
</dbReference>
<dbReference type="GO" id="GO:0008270">
    <property type="term" value="F:zinc ion binding"/>
    <property type="evidence" value="ECO:0007669"/>
    <property type="project" value="UniProtKB-KW"/>
</dbReference>
<dbReference type="PROSITE" id="PS50115">
    <property type="entry name" value="ARFGAP"/>
    <property type="match status" value="1"/>
</dbReference>
<dbReference type="Pfam" id="PF01412">
    <property type="entry name" value="ArfGap"/>
    <property type="match status" value="1"/>
</dbReference>
<feature type="region of interest" description="Disordered" evidence="5">
    <location>
        <begin position="219"/>
        <end position="243"/>
    </location>
</feature>
<keyword evidence="9" id="KW-1185">Reference proteome</keyword>
<organism evidence="8 9">
    <name type="scientific">Modicella reniformis</name>
    <dbReference type="NCBI Taxonomy" id="1440133"/>
    <lineage>
        <taxon>Eukaryota</taxon>
        <taxon>Fungi</taxon>
        <taxon>Fungi incertae sedis</taxon>
        <taxon>Mucoromycota</taxon>
        <taxon>Mortierellomycotina</taxon>
        <taxon>Mortierellomycetes</taxon>
        <taxon>Mortierellales</taxon>
        <taxon>Mortierellaceae</taxon>
        <taxon>Modicella</taxon>
    </lineage>
</organism>
<feature type="region of interest" description="Disordered" evidence="5">
    <location>
        <begin position="621"/>
        <end position="640"/>
    </location>
</feature>
<dbReference type="PROSITE" id="PS50003">
    <property type="entry name" value="PH_DOMAIN"/>
    <property type="match status" value="1"/>
</dbReference>
<dbReference type="Gene3D" id="1.10.220.150">
    <property type="entry name" value="Arf GTPase activating protein"/>
    <property type="match status" value="1"/>
</dbReference>
<evidence type="ECO:0000256" key="2">
    <source>
        <dbReference type="ARBA" id="ARBA00022771"/>
    </source>
</evidence>
<dbReference type="SMART" id="SM00233">
    <property type="entry name" value="PH"/>
    <property type="match status" value="1"/>
</dbReference>
<protein>
    <submittedName>
        <fullName evidence="8">Uncharacterized protein</fullName>
    </submittedName>
</protein>
<dbReference type="Gene3D" id="1.20.1270.60">
    <property type="entry name" value="Arfaptin homology (AH) domain/BAR domain"/>
    <property type="match status" value="1"/>
</dbReference>
<dbReference type="PANTHER" id="PTHR23180">
    <property type="entry name" value="CENTAURIN/ARF"/>
    <property type="match status" value="1"/>
</dbReference>
<sequence length="1111" mass="122977">MENFKIAPAPSTLFQSDPARFAISKVTVHDAVTSPVMSLVVDSTTSGITIHHPIQSTVEYTQDPEDQRRQRSRLVPSKVGSKELPSLPPLLKVHAREGLRLSFEFTGDLLQDPVQPKPKKARSELGTTAGQTPSAIVATEPGGENLLPSNGHLQPDHDQSAGDNKLDNDDNDNNDDDDDKETEADSYIESSSVVSFDHIRNVMDTSSITTLSVNTITGSGADADACVTTPEEGEEEEEEETSSVSLYASTIYFAETRTEQSMHDLCTEIAFQQQLIENPGSISVVKAKSSPADDAAGIAKHIWEWNYHTEERAEQRPQNHKAVYVPPNSANGSGGRSSSLQRNPRHWRRSSTHDKSSNAGRLPAFWGKSPHSTSHNSLPSLQESMSEDQEKGMPEAVPPPAPNISIPLANGTEDGPLFRATVSECEQYIRNMKAVSKRILKTAHSALEARKAWVAAEETFVKELDGLRSAESLVEQYFRPLTDSLVEQSESLSQQMKELLIEPLSRFYGIDIKAAEFQRKAFDEESKEYYSFLSRYMGMKQDNTQKKQEADTKHDKKRRHFELKRSEYWNFLIEMKAGGTKVEEVCSYLSEYAEKHCQHVVEMGSYAEELQPGLTIIATANKQRQEQNRSRQTSSKGYLKGNANSVLTQSIITATSSDISLDSPKASYFPRDSLDISREESSPSPVYGSQISNSSSQSISGIRDLEHQDIDAGQALGRRKEGFLFATSRPNSHNAVLEKPSLNWHKYWCVLSEGQLHEYSHWKKGVAQPHNEPINLRIATVRSCRNQDRRFCFEVITPRFRRVYQATSAEDMNSWINVISNAIQGLLNGTSSCRNLNLEYNSSGYRTLAPPEGRGLMAGLGGIARTSMEQVLSVPLSIQDRVLPGQAVGRRRGGSAIEGLNDMSHIGVPYGSQANPSDEGQTDQDQLGLQLLKAMRDLHLDNIVCADCGAKNPDWCVINLGILVCIECSGLHRSLGTHISKVRSLTLDTTSYTKDLVEFIRSVGNNVSNGIWEANLVPPNDQSKDQAAKNIFRKPVVNDSREYKVSFIKRKYVEKAFVVRPLQADSTVDVASATEALFRAISTNDIPATLAAFVAGANINTVQKADHQNDT</sequence>
<proteinExistence type="predicted"/>
<evidence type="ECO:0000256" key="4">
    <source>
        <dbReference type="PROSITE-ProRule" id="PRU00288"/>
    </source>
</evidence>
<feature type="domain" description="Arf-GAP" evidence="7">
    <location>
        <begin position="929"/>
        <end position="1066"/>
    </location>
</feature>
<dbReference type="OrthoDB" id="10266696at2759"/>
<dbReference type="EMBL" id="JAAAHW010006346">
    <property type="protein sequence ID" value="KAF9962878.1"/>
    <property type="molecule type" value="Genomic_DNA"/>
</dbReference>
<feature type="compositionally biased region" description="Acidic residues" evidence="5">
    <location>
        <begin position="169"/>
        <end position="186"/>
    </location>
</feature>
<feature type="region of interest" description="Disordered" evidence="5">
    <location>
        <begin position="110"/>
        <end position="189"/>
    </location>
</feature>
<dbReference type="Pfam" id="PF00169">
    <property type="entry name" value="PH"/>
    <property type="match status" value="1"/>
</dbReference>
<feature type="non-terminal residue" evidence="8">
    <location>
        <position position="1111"/>
    </location>
</feature>
<feature type="region of interest" description="Disordered" evidence="5">
    <location>
        <begin position="311"/>
        <end position="396"/>
    </location>
</feature>
<keyword evidence="1" id="KW-0479">Metal-binding</keyword>
<dbReference type="FunFam" id="2.30.29.30:FF:000252">
    <property type="entry name" value="ARF GTPase activator (Csx2)"/>
    <property type="match status" value="1"/>
</dbReference>
<dbReference type="AlphaFoldDB" id="A0A9P6J4Y9"/>